<protein>
    <submittedName>
        <fullName evidence="2">Hypp1750 protein</fullName>
    </submittedName>
</protein>
<evidence type="ECO:0000313" key="3">
    <source>
        <dbReference type="Proteomes" id="UP000838412"/>
    </source>
</evidence>
<accession>A0A8J9ZK36</accession>
<gene>
    <name evidence="2" type="primary">Hypp1750</name>
    <name evidence="2" type="ORF">BLAG_LOCUS15000</name>
</gene>
<dbReference type="EMBL" id="OV696688">
    <property type="protein sequence ID" value="CAH1256897.1"/>
    <property type="molecule type" value="Genomic_DNA"/>
</dbReference>
<name>A0A8J9ZK36_BRALA</name>
<evidence type="ECO:0000256" key="1">
    <source>
        <dbReference type="SAM" id="MobiDB-lite"/>
    </source>
</evidence>
<feature type="region of interest" description="Disordered" evidence="1">
    <location>
        <begin position="16"/>
        <end position="63"/>
    </location>
</feature>
<reference evidence="2" key="1">
    <citation type="submission" date="2022-01" db="EMBL/GenBank/DDBJ databases">
        <authorList>
            <person name="Braso-Vives M."/>
        </authorList>
    </citation>
    <scope>NUCLEOTIDE SEQUENCE</scope>
</reference>
<dbReference type="AlphaFoldDB" id="A0A8J9ZK36"/>
<evidence type="ECO:0000313" key="2">
    <source>
        <dbReference type="EMBL" id="CAH1256897.1"/>
    </source>
</evidence>
<keyword evidence="3" id="KW-1185">Reference proteome</keyword>
<organism evidence="2 3">
    <name type="scientific">Branchiostoma lanceolatum</name>
    <name type="common">Common lancelet</name>
    <name type="synonym">Amphioxus lanceolatum</name>
    <dbReference type="NCBI Taxonomy" id="7740"/>
    <lineage>
        <taxon>Eukaryota</taxon>
        <taxon>Metazoa</taxon>
        <taxon>Chordata</taxon>
        <taxon>Cephalochordata</taxon>
        <taxon>Leptocardii</taxon>
        <taxon>Amphioxiformes</taxon>
        <taxon>Branchiostomatidae</taxon>
        <taxon>Branchiostoma</taxon>
    </lineage>
</organism>
<proteinExistence type="predicted"/>
<dbReference type="Proteomes" id="UP000838412">
    <property type="component" value="Chromosome 3"/>
</dbReference>
<sequence>MYQNIQSLPPKVAVTEEGGAVTGGPVLYTRGAGEGTHRDSRPLQLRAGATAERGQQRRRPARLESAMATVGGRLIKLLGTARQLPVEVSNKAHIITIREAVVGIHNIGTVPHRMAGAVGLE</sequence>